<dbReference type="InterPro" id="IPR025855">
    <property type="entry name" value="Replic_Relax"/>
</dbReference>
<evidence type="ECO:0000256" key="1">
    <source>
        <dbReference type="SAM" id="MobiDB-lite"/>
    </source>
</evidence>
<feature type="compositionally biased region" description="Pro residues" evidence="1">
    <location>
        <begin position="342"/>
        <end position="351"/>
    </location>
</feature>
<gene>
    <name evidence="2" type="ORF">HFP15_39885</name>
</gene>
<reference evidence="2 3" key="1">
    <citation type="submission" date="2020-04" db="EMBL/GenBank/DDBJ databases">
        <title>Novel species.</title>
        <authorList>
            <person name="Teo W.F.A."/>
            <person name="Lipun K."/>
            <person name="Srisuk N."/>
            <person name="Duangmal K."/>
        </authorList>
    </citation>
    <scope>NUCLEOTIDE SEQUENCE [LARGE SCALE GENOMIC DNA]</scope>
    <source>
        <strain evidence="2 3">K13G38</strain>
    </source>
</reference>
<evidence type="ECO:0000313" key="2">
    <source>
        <dbReference type="EMBL" id="NKQ59021.1"/>
    </source>
</evidence>
<feature type="region of interest" description="Disordered" evidence="1">
    <location>
        <begin position="297"/>
        <end position="364"/>
    </location>
</feature>
<evidence type="ECO:0000313" key="3">
    <source>
        <dbReference type="Proteomes" id="UP000715441"/>
    </source>
</evidence>
<comment type="caution">
    <text evidence="2">The sequence shown here is derived from an EMBL/GenBank/DDBJ whole genome shotgun (WGS) entry which is preliminary data.</text>
</comment>
<name>A0ABX1JIG0_9PSEU</name>
<dbReference type="EMBL" id="JAAXLS010000074">
    <property type="protein sequence ID" value="NKQ59021.1"/>
    <property type="molecule type" value="Genomic_DNA"/>
</dbReference>
<dbReference type="Proteomes" id="UP000715441">
    <property type="component" value="Unassembled WGS sequence"/>
</dbReference>
<accession>A0ABX1JIG0</accession>
<organism evidence="2 3">
    <name type="scientific">Amycolatopsis acididurans</name>
    <dbReference type="NCBI Taxonomy" id="2724524"/>
    <lineage>
        <taxon>Bacteria</taxon>
        <taxon>Bacillati</taxon>
        <taxon>Actinomycetota</taxon>
        <taxon>Actinomycetes</taxon>
        <taxon>Pseudonocardiales</taxon>
        <taxon>Pseudonocardiaceae</taxon>
        <taxon>Amycolatopsis</taxon>
    </lineage>
</organism>
<protein>
    <recommendedName>
        <fullName evidence="4">Replication-relaxation</fullName>
    </recommendedName>
</protein>
<dbReference type="RefSeq" id="WP_168523399.1">
    <property type="nucleotide sequence ID" value="NZ_JAAXLS010000074.1"/>
</dbReference>
<proteinExistence type="predicted"/>
<dbReference type="Pfam" id="PF13814">
    <property type="entry name" value="Replic_Relax"/>
    <property type="match status" value="1"/>
</dbReference>
<keyword evidence="3" id="KW-1185">Reference proteome</keyword>
<sequence length="364" mass="39636">MITNPTRQRALRGHKATRPTPRAANTADHQAVLAWRLTPRDRWIIRMLHEHRVLTAHQITALAFPSFRSGRMRLRELFQWGVVDRFQPFITAGTAPMHYVLAPAGAAVLAAEDGLDVKELGYRHDRAFSVAHSLRLAHTVGVNEWFAALVAAARATATNTGAGEHAALGAWWSEARCARHFGDLIKPDAYGRWASRGAEIEFFLEYDFGTEVLAKLAGKLAGYAALAEATGITTPVLVWLPTSRREATARRLLHKAWRELDDPRSVPVATAAAELLNPEAAHPSPADAVWLPLDTGTTGAAGGSRRELHRLPDAWPYVPPPATDTEGEPGLGPDSPLLMAPAPAPMPPTQPPRTSRGPDTGQRR</sequence>
<evidence type="ECO:0008006" key="4">
    <source>
        <dbReference type="Google" id="ProtNLM"/>
    </source>
</evidence>
<feature type="region of interest" description="Disordered" evidence="1">
    <location>
        <begin position="1"/>
        <end position="25"/>
    </location>
</feature>